<reference evidence="3 4" key="1">
    <citation type="submission" date="2024-08" db="EMBL/GenBank/DDBJ databases">
        <authorList>
            <person name="Cucini C."/>
            <person name="Frati F."/>
        </authorList>
    </citation>
    <scope>NUCLEOTIDE SEQUENCE [LARGE SCALE GENOMIC DNA]</scope>
</reference>
<dbReference type="Proteomes" id="UP001642540">
    <property type="component" value="Unassembled WGS sequence"/>
</dbReference>
<feature type="chain" id="PRO_5045361046" evidence="2">
    <location>
        <begin position="20"/>
        <end position="622"/>
    </location>
</feature>
<dbReference type="EMBL" id="CAXLJM020000040">
    <property type="protein sequence ID" value="CAL8108439.1"/>
    <property type="molecule type" value="Genomic_DNA"/>
</dbReference>
<evidence type="ECO:0000313" key="3">
    <source>
        <dbReference type="EMBL" id="CAL8108439.1"/>
    </source>
</evidence>
<feature type="signal peptide" evidence="2">
    <location>
        <begin position="1"/>
        <end position="19"/>
    </location>
</feature>
<accession>A0ABP1QRQ6</accession>
<keyword evidence="4" id="KW-1185">Reference proteome</keyword>
<gene>
    <name evidence="3" type="ORF">ODALV1_LOCUS12979</name>
</gene>
<feature type="region of interest" description="Disordered" evidence="1">
    <location>
        <begin position="23"/>
        <end position="46"/>
    </location>
</feature>
<keyword evidence="2" id="KW-0732">Signal</keyword>
<protein>
    <submittedName>
        <fullName evidence="3">Uncharacterized protein</fullName>
    </submittedName>
</protein>
<evidence type="ECO:0000256" key="2">
    <source>
        <dbReference type="SAM" id="SignalP"/>
    </source>
</evidence>
<evidence type="ECO:0000256" key="1">
    <source>
        <dbReference type="SAM" id="MobiDB-lite"/>
    </source>
</evidence>
<sequence>MRGITIFLGFCLALTVALALPAPQSQHGGNRASETERIRPRPLRPRVSDPQIRSIIPLHHFSSLQPRDWFSDLIRQTLNMSVKELLAKTEETFKQLDRVTNEGVEKLTQVLTLATPAMKDKIGQITSNAIQKLFDQIIPFLQDLGLVLPNISSIKAARYDAAADIIFALLGITLEDLVTAITNAMDSSLDLLEGTIIDLQALAGEAGPGVGPSLIEVSNSFREEGLRWLIPMLDQLRQIVPVTTKRTILDKSIDIQNRDDMLDRTISLMLGINIKLAASEAEIVLPKLINVLKSTRDVLNRTLTPEVQMKVMPIYNNAMDDVIRQAKPIFKTLLHFQEPARRDQTFIYNLLNSMLGIGADNFKTYLRFAANQIESTITNATKEMFVQSIYGGIKPAMDVWIILNGKKDAAKMISQPLLDILAPLVDNEEEEFVEDSEEWSNPDGTLFNRDALIDGVSDILTFSVSDATRELKVALERLDRLMETSLIELDDILEDEDSNLRSDILGIMNDTLTEIHIAMQPMLDVLLPFLPDLTRSNRDVALSIYRGINGLDATRFLQYCSVAAIRIPLLTQNATYLIEIAASSASDTTQRDIIHLLQRSDNQTKAIMKPFLDIVGHIITPL</sequence>
<proteinExistence type="predicted"/>
<organism evidence="3 4">
    <name type="scientific">Orchesella dallaii</name>
    <dbReference type="NCBI Taxonomy" id="48710"/>
    <lineage>
        <taxon>Eukaryota</taxon>
        <taxon>Metazoa</taxon>
        <taxon>Ecdysozoa</taxon>
        <taxon>Arthropoda</taxon>
        <taxon>Hexapoda</taxon>
        <taxon>Collembola</taxon>
        <taxon>Entomobryomorpha</taxon>
        <taxon>Entomobryoidea</taxon>
        <taxon>Orchesellidae</taxon>
        <taxon>Orchesellinae</taxon>
        <taxon>Orchesella</taxon>
    </lineage>
</organism>
<evidence type="ECO:0000313" key="4">
    <source>
        <dbReference type="Proteomes" id="UP001642540"/>
    </source>
</evidence>
<comment type="caution">
    <text evidence="3">The sequence shown here is derived from an EMBL/GenBank/DDBJ whole genome shotgun (WGS) entry which is preliminary data.</text>
</comment>
<name>A0ABP1QRQ6_9HEXA</name>